<feature type="compositionally biased region" description="Polar residues" evidence="1">
    <location>
        <begin position="329"/>
        <end position="340"/>
    </location>
</feature>
<feature type="compositionally biased region" description="Basic and acidic residues" evidence="1">
    <location>
        <begin position="343"/>
        <end position="356"/>
    </location>
</feature>
<accession>K3W874</accession>
<keyword evidence="4" id="KW-1185">Reference proteome</keyword>
<dbReference type="OMA" id="NSPMDRQ"/>
<sequence>MDDFLLELRALDETQDRVEAVSDEMLKAQSGDEAKAMVDHWMSELRTSDFNSERVAFLYVANHVLLKTQGGGDAVEKGTPNFVGFFGAYMEEAVSLVSNSPMDRQNVTRLLELWHEKEVYPDEKILRMWTCTGEDLPDFLVALVGQSTHNDSNGNAGSHPHDDVDYETHHVQLPTLPMKLNAHSANPILDALKQIDHHKAVIQFLDQAVKEKHQYILLHAVTRYQTPEDLLVDRTTTSAQMKLRVEDCLRLVKIRNKYMSEIPALKEQLQSAVIKMKNDEWSKEAYACSLRRRRKEEEQRQREEQMARLHQEAIAESAAHAMHLEADFNGSSSAELQSLSKELGSRKPEKEAKPEETNEMVWHPVLKELVPLQSLNLEWESWRDH</sequence>
<dbReference type="InterPro" id="IPR006569">
    <property type="entry name" value="CID_dom"/>
</dbReference>
<name>K3W874_GLOUD</name>
<evidence type="ECO:0000313" key="3">
    <source>
        <dbReference type="EnsemblProtists" id="PYU1_T001165"/>
    </source>
</evidence>
<dbReference type="PROSITE" id="PS51391">
    <property type="entry name" value="CID"/>
    <property type="match status" value="1"/>
</dbReference>
<dbReference type="EMBL" id="GL376620">
    <property type="status" value="NOT_ANNOTATED_CDS"/>
    <property type="molecule type" value="Genomic_DNA"/>
</dbReference>
<protein>
    <recommendedName>
        <fullName evidence="2">CID domain-containing protein</fullName>
    </recommendedName>
</protein>
<feature type="region of interest" description="Disordered" evidence="1">
    <location>
        <begin position="329"/>
        <end position="361"/>
    </location>
</feature>
<dbReference type="HOGENOM" id="CLU_718633_0_0_1"/>
<dbReference type="Proteomes" id="UP000019132">
    <property type="component" value="Unassembled WGS sequence"/>
</dbReference>
<evidence type="ECO:0000256" key="1">
    <source>
        <dbReference type="SAM" id="MobiDB-lite"/>
    </source>
</evidence>
<dbReference type="VEuPathDB" id="FungiDB:PYU1_G001165"/>
<reference evidence="4" key="2">
    <citation type="submission" date="2010-04" db="EMBL/GenBank/DDBJ databases">
        <authorList>
            <person name="Buell R."/>
            <person name="Hamilton J."/>
            <person name="Hostetler J."/>
        </authorList>
    </citation>
    <scope>NUCLEOTIDE SEQUENCE [LARGE SCALE GENOMIC DNA]</scope>
    <source>
        <strain evidence="4">DAOM:BR144</strain>
    </source>
</reference>
<dbReference type="Pfam" id="PF04818">
    <property type="entry name" value="CID"/>
    <property type="match status" value="1"/>
</dbReference>
<reference evidence="3" key="3">
    <citation type="submission" date="2015-02" db="UniProtKB">
        <authorList>
            <consortium name="EnsemblProtists"/>
        </authorList>
    </citation>
    <scope>IDENTIFICATION</scope>
    <source>
        <strain evidence="3">DAOM BR144</strain>
    </source>
</reference>
<feature type="domain" description="CID" evidence="2">
    <location>
        <begin position="1"/>
        <end position="136"/>
    </location>
</feature>
<dbReference type="EnsemblProtists" id="PYU1_T001165">
    <property type="protein sequence ID" value="PYU1_T001165"/>
    <property type="gene ID" value="PYU1_G001165"/>
</dbReference>
<evidence type="ECO:0000313" key="4">
    <source>
        <dbReference type="Proteomes" id="UP000019132"/>
    </source>
</evidence>
<dbReference type="AlphaFoldDB" id="K3W874"/>
<dbReference type="STRING" id="431595.K3W874"/>
<proteinExistence type="predicted"/>
<dbReference type="eggNOG" id="ENOG502RF0F">
    <property type="taxonomic scope" value="Eukaryota"/>
</dbReference>
<dbReference type="Gene3D" id="1.25.40.90">
    <property type="match status" value="1"/>
</dbReference>
<dbReference type="InParanoid" id="K3W874"/>
<evidence type="ECO:0000259" key="2">
    <source>
        <dbReference type="PROSITE" id="PS51391"/>
    </source>
</evidence>
<dbReference type="InterPro" id="IPR008942">
    <property type="entry name" value="ENTH_VHS"/>
</dbReference>
<organism evidence="3 4">
    <name type="scientific">Globisporangium ultimum (strain ATCC 200006 / CBS 805.95 / DAOM BR144)</name>
    <name type="common">Pythium ultimum</name>
    <dbReference type="NCBI Taxonomy" id="431595"/>
    <lineage>
        <taxon>Eukaryota</taxon>
        <taxon>Sar</taxon>
        <taxon>Stramenopiles</taxon>
        <taxon>Oomycota</taxon>
        <taxon>Peronosporomycetes</taxon>
        <taxon>Pythiales</taxon>
        <taxon>Pythiaceae</taxon>
        <taxon>Globisporangium</taxon>
    </lineage>
</organism>
<reference evidence="4" key="1">
    <citation type="journal article" date="2010" name="Genome Biol.">
        <title>Genome sequence of the necrotrophic plant pathogen Pythium ultimum reveals original pathogenicity mechanisms and effector repertoire.</title>
        <authorList>
            <person name="Levesque C.A."/>
            <person name="Brouwer H."/>
            <person name="Cano L."/>
            <person name="Hamilton J.P."/>
            <person name="Holt C."/>
            <person name="Huitema E."/>
            <person name="Raffaele S."/>
            <person name="Robideau G.P."/>
            <person name="Thines M."/>
            <person name="Win J."/>
            <person name="Zerillo M.M."/>
            <person name="Beakes G.W."/>
            <person name="Boore J.L."/>
            <person name="Busam D."/>
            <person name="Dumas B."/>
            <person name="Ferriera S."/>
            <person name="Fuerstenberg S.I."/>
            <person name="Gachon C.M."/>
            <person name="Gaulin E."/>
            <person name="Govers F."/>
            <person name="Grenville-Briggs L."/>
            <person name="Horner N."/>
            <person name="Hostetler J."/>
            <person name="Jiang R.H."/>
            <person name="Johnson J."/>
            <person name="Krajaejun T."/>
            <person name="Lin H."/>
            <person name="Meijer H.J."/>
            <person name="Moore B."/>
            <person name="Morris P."/>
            <person name="Phuntmart V."/>
            <person name="Puiu D."/>
            <person name="Shetty J."/>
            <person name="Stajich J.E."/>
            <person name="Tripathy S."/>
            <person name="Wawra S."/>
            <person name="van West P."/>
            <person name="Whitty B.R."/>
            <person name="Coutinho P.M."/>
            <person name="Henrissat B."/>
            <person name="Martin F."/>
            <person name="Thomas P.D."/>
            <person name="Tyler B.M."/>
            <person name="De Vries R.P."/>
            <person name="Kamoun S."/>
            <person name="Yandell M."/>
            <person name="Tisserat N."/>
            <person name="Buell C.R."/>
        </authorList>
    </citation>
    <scope>NUCLEOTIDE SEQUENCE</scope>
    <source>
        <strain evidence="4">DAOM:BR144</strain>
    </source>
</reference>